<organism evidence="2">
    <name type="scientific">freshwater metagenome</name>
    <dbReference type="NCBI Taxonomy" id="449393"/>
    <lineage>
        <taxon>unclassified sequences</taxon>
        <taxon>metagenomes</taxon>
        <taxon>ecological metagenomes</taxon>
    </lineage>
</organism>
<accession>A0A6J7RY04</accession>
<sequence>MASIPSPTNAGVFGITRITGTRLPLSPASMPAIFLPAARLISTVSAEM</sequence>
<name>A0A6J7RY04_9ZZZZ</name>
<gene>
    <name evidence="1" type="ORF">UFOPK2922_00521</name>
    <name evidence="2" type="ORF">UFOPK4209_00100</name>
</gene>
<dbReference type="EMBL" id="CAFBPY010000007">
    <property type="protein sequence ID" value="CAB5033804.1"/>
    <property type="molecule type" value="Genomic_DNA"/>
</dbReference>
<reference evidence="2" key="1">
    <citation type="submission" date="2020-05" db="EMBL/GenBank/DDBJ databases">
        <authorList>
            <person name="Chiriac C."/>
            <person name="Salcher M."/>
            <person name="Ghai R."/>
            <person name="Kavagutti S V."/>
        </authorList>
    </citation>
    <scope>NUCLEOTIDE SEQUENCE</scope>
</reference>
<dbReference type="AlphaFoldDB" id="A0A6J7RY04"/>
<dbReference type="EMBL" id="CAEZZS010000016">
    <property type="protein sequence ID" value="CAB4773818.1"/>
    <property type="molecule type" value="Genomic_DNA"/>
</dbReference>
<evidence type="ECO:0000313" key="1">
    <source>
        <dbReference type="EMBL" id="CAB4773818.1"/>
    </source>
</evidence>
<protein>
    <submittedName>
        <fullName evidence="2">Unannotated protein</fullName>
    </submittedName>
</protein>
<proteinExistence type="predicted"/>
<evidence type="ECO:0000313" key="2">
    <source>
        <dbReference type="EMBL" id="CAB5033804.1"/>
    </source>
</evidence>